<dbReference type="GO" id="GO:0051213">
    <property type="term" value="F:dioxygenase activity"/>
    <property type="evidence" value="ECO:0007669"/>
    <property type="project" value="UniProtKB-KW"/>
</dbReference>
<dbReference type="InterPro" id="IPR039261">
    <property type="entry name" value="FNR_nucleotide-bd"/>
</dbReference>
<dbReference type="Gene3D" id="2.40.30.10">
    <property type="entry name" value="Translation factors"/>
    <property type="match status" value="1"/>
</dbReference>
<dbReference type="SUPFAM" id="SSF63380">
    <property type="entry name" value="Riboflavin synthase domain-like"/>
    <property type="match status" value="1"/>
</dbReference>
<dbReference type="SUPFAM" id="SSF52343">
    <property type="entry name" value="Ferredoxin reductase-like, C-terminal NADP-linked domain"/>
    <property type="match status" value="1"/>
</dbReference>
<dbReference type="InterPro" id="IPR012675">
    <property type="entry name" value="Beta-grasp_dom_sf"/>
</dbReference>
<dbReference type="OrthoDB" id="502624at2"/>
<evidence type="ECO:0000259" key="8">
    <source>
        <dbReference type="PROSITE" id="PS51085"/>
    </source>
</evidence>
<dbReference type="Gene3D" id="3.10.20.30">
    <property type="match status" value="1"/>
</dbReference>
<reference evidence="10 11" key="1">
    <citation type="submission" date="2018-11" db="EMBL/GenBank/DDBJ databases">
        <title>Gordonia insulae sp. nov., isolated from an island soil.</title>
        <authorList>
            <person name="Kim Y.S."/>
            <person name="Kim S.B."/>
        </authorList>
    </citation>
    <scope>NUCLEOTIDE SEQUENCE [LARGE SCALE GENOMIC DNA]</scope>
    <source>
        <strain evidence="10 11">MMS17-SY073</strain>
    </source>
</reference>
<keyword evidence="4" id="KW-0479">Metal-binding</keyword>
<protein>
    <submittedName>
        <fullName evidence="10">Phenoxybenzoate dioxygenase subunit beta</fullName>
        <ecNumber evidence="10">1.-.-.-</ecNumber>
    </submittedName>
</protein>
<dbReference type="EC" id="1.-.-.-" evidence="10"/>
<dbReference type="GO" id="GO:0046872">
    <property type="term" value="F:metal ion binding"/>
    <property type="evidence" value="ECO:0007669"/>
    <property type="project" value="UniProtKB-KW"/>
</dbReference>
<keyword evidence="11" id="KW-1185">Reference proteome</keyword>
<sequence length="317" mass="34067">MGCQTNLDNTLHVVDKATVATDVVTVTLARPDGRRLPDWAPGAHVDLVLPNGLTRQYSLCGNRWDAHTYRVAVRREAAGRGGSAYVHDTLRVGDAVGVGGPRNNFPMSPSERYVFIAGGIGITPIIPMIAQAEIVGADWRLLYLGRTCEKMPFLDMLEAHGDRVTAVASGTHGRIDLAEHLGAVDDSTKVYACGPLTLLDELTATTADWPVGKLRIERFSSIDPAPARTTPFELELARSQKILTIPCDVTIVDALSSAGVGVLTSCREGVCGTCETSVLAGEPDHRDAVLEPHEREAGDCMLVCVSRSRSDRLTLDL</sequence>
<dbReference type="CDD" id="cd00207">
    <property type="entry name" value="fer2"/>
    <property type="match status" value="1"/>
</dbReference>
<evidence type="ECO:0000259" key="9">
    <source>
        <dbReference type="PROSITE" id="PS51384"/>
    </source>
</evidence>
<keyword evidence="5 10" id="KW-0560">Oxidoreductase</keyword>
<dbReference type="InterPro" id="IPR001041">
    <property type="entry name" value="2Fe-2S_ferredoxin-type"/>
</dbReference>
<dbReference type="PROSITE" id="PS51085">
    <property type="entry name" value="2FE2S_FER_2"/>
    <property type="match status" value="1"/>
</dbReference>
<evidence type="ECO:0000256" key="7">
    <source>
        <dbReference type="ARBA" id="ARBA00023014"/>
    </source>
</evidence>
<dbReference type="PANTHER" id="PTHR47354:SF1">
    <property type="entry name" value="CARNITINE MONOOXYGENASE REDUCTASE SUBUNIT"/>
    <property type="match status" value="1"/>
</dbReference>
<evidence type="ECO:0000256" key="6">
    <source>
        <dbReference type="ARBA" id="ARBA00023004"/>
    </source>
</evidence>
<proteinExistence type="predicted"/>
<dbReference type="Proteomes" id="UP000271469">
    <property type="component" value="Chromosome"/>
</dbReference>
<dbReference type="InterPro" id="IPR017938">
    <property type="entry name" value="Riboflavin_synthase-like_b-brl"/>
</dbReference>
<dbReference type="RefSeq" id="WP_124708768.1">
    <property type="nucleotide sequence ID" value="NZ_CP033972.1"/>
</dbReference>
<organism evidence="10 11">
    <name type="scientific">Gordonia insulae</name>
    <dbReference type="NCBI Taxonomy" id="2420509"/>
    <lineage>
        <taxon>Bacteria</taxon>
        <taxon>Bacillati</taxon>
        <taxon>Actinomycetota</taxon>
        <taxon>Actinomycetes</taxon>
        <taxon>Mycobacteriales</taxon>
        <taxon>Gordoniaceae</taxon>
        <taxon>Gordonia</taxon>
    </lineage>
</organism>
<keyword evidence="3" id="KW-0001">2Fe-2S</keyword>
<dbReference type="SUPFAM" id="SSF54292">
    <property type="entry name" value="2Fe-2S ferredoxin-like"/>
    <property type="match status" value="1"/>
</dbReference>
<accession>A0A3G8JMB5</accession>
<dbReference type="PROSITE" id="PS00197">
    <property type="entry name" value="2FE2S_FER_1"/>
    <property type="match status" value="1"/>
</dbReference>
<evidence type="ECO:0000313" key="10">
    <source>
        <dbReference type="EMBL" id="AZG46221.1"/>
    </source>
</evidence>
<gene>
    <name evidence="10" type="primary">pobB_2</name>
    <name evidence="10" type="ORF">D7316_02822</name>
</gene>
<evidence type="ECO:0000256" key="2">
    <source>
        <dbReference type="ARBA" id="ARBA00022630"/>
    </source>
</evidence>
<dbReference type="InterPro" id="IPR036010">
    <property type="entry name" value="2Fe-2S_ferredoxin-like_sf"/>
</dbReference>
<evidence type="ECO:0000256" key="5">
    <source>
        <dbReference type="ARBA" id="ARBA00023002"/>
    </source>
</evidence>
<dbReference type="Pfam" id="PF00111">
    <property type="entry name" value="Fer2"/>
    <property type="match status" value="1"/>
</dbReference>
<keyword evidence="10" id="KW-0223">Dioxygenase</keyword>
<dbReference type="PRINTS" id="PR00409">
    <property type="entry name" value="PHDIOXRDTASE"/>
</dbReference>
<feature type="domain" description="2Fe-2S ferredoxin-type" evidence="8">
    <location>
        <begin position="232"/>
        <end position="317"/>
    </location>
</feature>
<dbReference type="GO" id="GO:0051537">
    <property type="term" value="F:2 iron, 2 sulfur cluster binding"/>
    <property type="evidence" value="ECO:0007669"/>
    <property type="project" value="UniProtKB-KW"/>
</dbReference>
<dbReference type="EMBL" id="CP033972">
    <property type="protein sequence ID" value="AZG46221.1"/>
    <property type="molecule type" value="Genomic_DNA"/>
</dbReference>
<name>A0A3G8JMB5_9ACTN</name>
<dbReference type="PROSITE" id="PS51384">
    <property type="entry name" value="FAD_FR"/>
    <property type="match status" value="1"/>
</dbReference>
<keyword evidence="7" id="KW-0411">Iron-sulfur</keyword>
<dbReference type="AlphaFoldDB" id="A0A3G8JMB5"/>
<dbReference type="InterPro" id="IPR050415">
    <property type="entry name" value="MRET"/>
</dbReference>
<dbReference type="PANTHER" id="PTHR47354">
    <property type="entry name" value="NADH OXIDOREDUCTASE HCR"/>
    <property type="match status" value="1"/>
</dbReference>
<dbReference type="KEGG" id="gom:D7316_02822"/>
<evidence type="ECO:0000313" key="11">
    <source>
        <dbReference type="Proteomes" id="UP000271469"/>
    </source>
</evidence>
<dbReference type="CDD" id="cd06185">
    <property type="entry name" value="PDR_like"/>
    <property type="match status" value="1"/>
</dbReference>
<evidence type="ECO:0000256" key="3">
    <source>
        <dbReference type="ARBA" id="ARBA00022714"/>
    </source>
</evidence>
<evidence type="ECO:0000256" key="4">
    <source>
        <dbReference type="ARBA" id="ARBA00022723"/>
    </source>
</evidence>
<dbReference type="InterPro" id="IPR006058">
    <property type="entry name" value="2Fe2S_fd_BS"/>
</dbReference>
<keyword evidence="6" id="KW-0408">Iron</keyword>
<evidence type="ECO:0000256" key="1">
    <source>
        <dbReference type="ARBA" id="ARBA00001974"/>
    </source>
</evidence>
<keyword evidence="2" id="KW-0285">Flavoprotein</keyword>
<dbReference type="Gene3D" id="3.40.50.80">
    <property type="entry name" value="Nucleotide-binding domain of ferredoxin-NADP reductase (FNR) module"/>
    <property type="match status" value="1"/>
</dbReference>
<comment type="cofactor">
    <cofactor evidence="1">
        <name>FAD</name>
        <dbReference type="ChEBI" id="CHEBI:57692"/>
    </cofactor>
</comment>
<dbReference type="InterPro" id="IPR017927">
    <property type="entry name" value="FAD-bd_FR_type"/>
</dbReference>
<feature type="domain" description="FAD-binding FR-type" evidence="9">
    <location>
        <begin position="6"/>
        <end position="108"/>
    </location>
</feature>